<evidence type="ECO:0000313" key="1">
    <source>
        <dbReference type="EMBL" id="KAK7388792.1"/>
    </source>
</evidence>
<dbReference type="Proteomes" id="UP001386955">
    <property type="component" value="Unassembled WGS sequence"/>
</dbReference>
<reference evidence="1 2" key="1">
    <citation type="submission" date="2024-01" db="EMBL/GenBank/DDBJ databases">
        <title>The genomes of 5 underutilized Papilionoideae crops provide insights into root nodulation and disease resistanc.</title>
        <authorList>
            <person name="Jiang F."/>
        </authorList>
    </citation>
    <scope>NUCLEOTIDE SEQUENCE [LARGE SCALE GENOMIC DNA]</scope>
    <source>
        <strain evidence="1">DUOXIRENSHENG_FW03</strain>
        <tissue evidence="1">Leaves</tissue>
    </source>
</reference>
<name>A0AAN9S4G3_PSOTE</name>
<dbReference type="AlphaFoldDB" id="A0AAN9S4G3"/>
<proteinExistence type="predicted"/>
<protein>
    <submittedName>
        <fullName evidence="1">Uncharacterized protein</fullName>
    </submittedName>
</protein>
<accession>A0AAN9S4G3</accession>
<comment type="caution">
    <text evidence="1">The sequence shown here is derived from an EMBL/GenBank/DDBJ whole genome shotgun (WGS) entry which is preliminary data.</text>
</comment>
<organism evidence="1 2">
    <name type="scientific">Psophocarpus tetragonolobus</name>
    <name type="common">Winged bean</name>
    <name type="synonym">Dolichos tetragonolobus</name>
    <dbReference type="NCBI Taxonomy" id="3891"/>
    <lineage>
        <taxon>Eukaryota</taxon>
        <taxon>Viridiplantae</taxon>
        <taxon>Streptophyta</taxon>
        <taxon>Embryophyta</taxon>
        <taxon>Tracheophyta</taxon>
        <taxon>Spermatophyta</taxon>
        <taxon>Magnoliopsida</taxon>
        <taxon>eudicotyledons</taxon>
        <taxon>Gunneridae</taxon>
        <taxon>Pentapetalae</taxon>
        <taxon>rosids</taxon>
        <taxon>fabids</taxon>
        <taxon>Fabales</taxon>
        <taxon>Fabaceae</taxon>
        <taxon>Papilionoideae</taxon>
        <taxon>50 kb inversion clade</taxon>
        <taxon>NPAAA clade</taxon>
        <taxon>indigoferoid/millettioid clade</taxon>
        <taxon>Phaseoleae</taxon>
        <taxon>Psophocarpus</taxon>
    </lineage>
</organism>
<dbReference type="EMBL" id="JAYMYS010000006">
    <property type="protein sequence ID" value="KAK7388792.1"/>
    <property type="molecule type" value="Genomic_DNA"/>
</dbReference>
<gene>
    <name evidence="1" type="ORF">VNO78_23619</name>
</gene>
<evidence type="ECO:0000313" key="2">
    <source>
        <dbReference type="Proteomes" id="UP001386955"/>
    </source>
</evidence>
<sequence>MQVALTPLSLRTGLNRMQGTKNTMIHVSMWNMLSSGTKMCESFSGAQIVRKHRKHDIPLQKLLVGGSFSISPDCVPSVENGGNSKALCSGHMMVIISKTYHHIWRLTRIV</sequence>
<keyword evidence="2" id="KW-1185">Reference proteome</keyword>